<evidence type="ECO:0000313" key="3">
    <source>
        <dbReference type="Proteomes" id="UP000034854"/>
    </source>
</evidence>
<keyword evidence="1" id="KW-0812">Transmembrane</keyword>
<reference evidence="2 3" key="1">
    <citation type="journal article" date="2015" name="Nature">
        <title>rRNA introns, odd ribosomes, and small enigmatic genomes across a large radiation of phyla.</title>
        <authorList>
            <person name="Brown C.T."/>
            <person name="Hug L.A."/>
            <person name="Thomas B.C."/>
            <person name="Sharon I."/>
            <person name="Castelle C.J."/>
            <person name="Singh A."/>
            <person name="Wilkins M.J."/>
            <person name="Williams K.H."/>
            <person name="Banfield J.F."/>
        </authorList>
    </citation>
    <scope>NUCLEOTIDE SEQUENCE [LARGE SCALE GENOMIC DNA]</scope>
</reference>
<sequence>MTSFILLIFSLIPLFDLLHPGLPITHDGQDHVARIANFYQSLTEGNIIPRWAGNLNWGYGHPILMFLYPLPSYVASLFHFIGFSFVDSTKLVFAVAYIASIFAMYLWSKSQWGERAGFAAALLYGFAPYRFVDLYVRGAIGEHVAFIFPPLILWATDRKRWLIGTLAVAGLLLSHNAVSLMFAPVIILYILYHRRSFLPIVLGLLISAFFWIPALYEGRYTLRDIVTNEDFAGRFVHFSQFFYTRGNELSKEIGIVGF</sequence>
<protein>
    <recommendedName>
        <fullName evidence="4">Membrane protein 6-pyruvoyl-tetrahydropterin synthase-related domain-containing protein</fullName>
    </recommendedName>
</protein>
<dbReference type="Proteomes" id="UP000034854">
    <property type="component" value="Unassembled WGS sequence"/>
</dbReference>
<keyword evidence="1" id="KW-0472">Membrane</keyword>
<proteinExistence type="predicted"/>
<evidence type="ECO:0008006" key="4">
    <source>
        <dbReference type="Google" id="ProtNLM"/>
    </source>
</evidence>
<feature type="non-terminal residue" evidence="2">
    <location>
        <position position="258"/>
    </location>
</feature>
<dbReference type="AlphaFoldDB" id="A0A0G0WNY2"/>
<feature type="transmembrane region" description="Helical" evidence="1">
    <location>
        <begin position="197"/>
        <end position="216"/>
    </location>
</feature>
<evidence type="ECO:0000256" key="1">
    <source>
        <dbReference type="SAM" id="Phobius"/>
    </source>
</evidence>
<accession>A0A0G0WNY2</accession>
<organism evidence="2 3">
    <name type="scientific">Candidatus Curtissbacteria bacterium GW2011_GWA1_41_11</name>
    <dbReference type="NCBI Taxonomy" id="1618409"/>
    <lineage>
        <taxon>Bacteria</taxon>
        <taxon>Candidatus Curtissiibacteriota</taxon>
    </lineage>
</organism>
<keyword evidence="1" id="KW-1133">Transmembrane helix</keyword>
<dbReference type="EMBL" id="LCAG01000020">
    <property type="protein sequence ID" value="KKR86140.1"/>
    <property type="molecule type" value="Genomic_DNA"/>
</dbReference>
<feature type="transmembrane region" description="Helical" evidence="1">
    <location>
        <begin position="91"/>
        <end position="108"/>
    </location>
</feature>
<feature type="transmembrane region" description="Helical" evidence="1">
    <location>
        <begin position="161"/>
        <end position="191"/>
    </location>
</feature>
<evidence type="ECO:0000313" key="2">
    <source>
        <dbReference type="EMBL" id="KKR86140.1"/>
    </source>
</evidence>
<comment type="caution">
    <text evidence="2">The sequence shown here is derived from an EMBL/GenBank/DDBJ whole genome shotgun (WGS) entry which is preliminary data.</text>
</comment>
<feature type="transmembrane region" description="Helical" evidence="1">
    <location>
        <begin position="63"/>
        <end position="86"/>
    </location>
</feature>
<feature type="transmembrane region" description="Helical" evidence="1">
    <location>
        <begin position="134"/>
        <end position="154"/>
    </location>
</feature>
<name>A0A0G0WNY2_9BACT</name>
<gene>
    <name evidence="2" type="ORF">UU34_C0020G0001</name>
</gene>